<dbReference type="EMBL" id="QRBI01000123">
    <property type="protein sequence ID" value="RMC05204.1"/>
    <property type="molecule type" value="Genomic_DNA"/>
</dbReference>
<comment type="caution">
    <text evidence="1">The sequence shown here is derived from an EMBL/GenBank/DDBJ whole genome shotgun (WGS) entry which is preliminary data.</text>
</comment>
<reference evidence="1 2" key="1">
    <citation type="submission" date="2018-07" db="EMBL/GenBank/DDBJ databases">
        <title>A high quality draft genome assembly of the barn swallow (H. rustica rustica).</title>
        <authorList>
            <person name="Formenti G."/>
            <person name="Chiara M."/>
            <person name="Poveda L."/>
            <person name="Francoijs K.-J."/>
            <person name="Bonisoli-Alquati A."/>
            <person name="Canova L."/>
            <person name="Gianfranceschi L."/>
            <person name="Horner D.S."/>
            <person name="Saino N."/>
        </authorList>
    </citation>
    <scope>NUCLEOTIDE SEQUENCE [LARGE SCALE GENOMIC DNA]</scope>
    <source>
        <strain evidence="1">Chelidonia</strain>
        <tissue evidence="1">Blood</tissue>
    </source>
</reference>
<accession>A0A3M0K1S0</accession>
<evidence type="ECO:0000313" key="2">
    <source>
        <dbReference type="Proteomes" id="UP000269221"/>
    </source>
</evidence>
<dbReference type="AlphaFoldDB" id="A0A3M0K1S0"/>
<organism evidence="1 2">
    <name type="scientific">Hirundo rustica rustica</name>
    <dbReference type="NCBI Taxonomy" id="333673"/>
    <lineage>
        <taxon>Eukaryota</taxon>
        <taxon>Metazoa</taxon>
        <taxon>Chordata</taxon>
        <taxon>Craniata</taxon>
        <taxon>Vertebrata</taxon>
        <taxon>Euteleostomi</taxon>
        <taxon>Archelosauria</taxon>
        <taxon>Archosauria</taxon>
        <taxon>Dinosauria</taxon>
        <taxon>Saurischia</taxon>
        <taxon>Theropoda</taxon>
        <taxon>Coelurosauria</taxon>
        <taxon>Aves</taxon>
        <taxon>Neognathae</taxon>
        <taxon>Neoaves</taxon>
        <taxon>Telluraves</taxon>
        <taxon>Australaves</taxon>
        <taxon>Passeriformes</taxon>
        <taxon>Sylvioidea</taxon>
        <taxon>Hirundinidae</taxon>
        <taxon>Hirundo</taxon>
    </lineage>
</organism>
<keyword evidence="2" id="KW-1185">Reference proteome</keyword>
<dbReference type="Proteomes" id="UP000269221">
    <property type="component" value="Unassembled WGS sequence"/>
</dbReference>
<protein>
    <submittedName>
        <fullName evidence="1">Uncharacterized protein</fullName>
    </submittedName>
</protein>
<evidence type="ECO:0000313" key="1">
    <source>
        <dbReference type="EMBL" id="RMC05204.1"/>
    </source>
</evidence>
<gene>
    <name evidence="1" type="ORF">DUI87_18388</name>
</gene>
<name>A0A3M0K1S0_HIRRU</name>
<dbReference type="OrthoDB" id="276744at2759"/>
<proteinExistence type="predicted"/>
<dbReference type="STRING" id="333673.A0A3M0K1S0"/>
<sequence length="124" mass="14359">MEAPQAELRRGFGITLQLMANVYIILIPSDTFVADMDFKDQNKRMNRARKMVKNLKGKPYEEQLKSLGLFSLEETERRPHCSYNFFMREGGGTGTDLFSVVTNDRTRGNGLKLHQGRFRLDIRK</sequence>